<dbReference type="GO" id="GO:0003697">
    <property type="term" value="F:single-stranded DNA binding"/>
    <property type="evidence" value="ECO:0007669"/>
    <property type="project" value="TreeGrafter"/>
</dbReference>
<comment type="caution">
    <text evidence="6">The sequence shown here is derived from an EMBL/GenBank/DDBJ whole genome shotgun (WGS) entry which is preliminary data.</text>
</comment>
<keyword evidence="4" id="KW-0067">ATP-binding</keyword>
<reference evidence="6" key="1">
    <citation type="journal article" date="2014" name="Front. Microbiol.">
        <title>High frequency of phylogenetically diverse reductive dehalogenase-homologous genes in deep subseafloor sedimentary metagenomes.</title>
        <authorList>
            <person name="Kawai M."/>
            <person name="Futagami T."/>
            <person name="Toyoda A."/>
            <person name="Takaki Y."/>
            <person name="Nishi S."/>
            <person name="Hori S."/>
            <person name="Arai W."/>
            <person name="Tsubouchi T."/>
            <person name="Morono Y."/>
            <person name="Uchiyama I."/>
            <person name="Ito T."/>
            <person name="Fujiyama A."/>
            <person name="Inagaki F."/>
            <person name="Takami H."/>
        </authorList>
    </citation>
    <scope>NUCLEOTIDE SEQUENCE</scope>
    <source>
        <strain evidence="6">Expedition CK06-06</strain>
    </source>
</reference>
<keyword evidence="2" id="KW-0235">DNA replication</keyword>
<dbReference type="GO" id="GO:0005524">
    <property type="term" value="F:ATP binding"/>
    <property type="evidence" value="ECO:0007669"/>
    <property type="project" value="UniProtKB-KW"/>
</dbReference>
<dbReference type="InterPro" id="IPR027417">
    <property type="entry name" value="P-loop_NTPase"/>
</dbReference>
<organism evidence="6">
    <name type="scientific">marine sediment metagenome</name>
    <dbReference type="NCBI Taxonomy" id="412755"/>
    <lineage>
        <taxon>unclassified sequences</taxon>
        <taxon>metagenomes</taxon>
        <taxon>ecological metagenomes</taxon>
    </lineage>
</organism>
<evidence type="ECO:0000313" key="6">
    <source>
        <dbReference type="EMBL" id="GAH33841.1"/>
    </source>
</evidence>
<dbReference type="InterPro" id="IPR003593">
    <property type="entry name" value="AAA+_ATPase"/>
</dbReference>
<evidence type="ECO:0000256" key="1">
    <source>
        <dbReference type="ARBA" id="ARBA00008010"/>
    </source>
</evidence>
<dbReference type="SMART" id="SM00350">
    <property type="entry name" value="MCM"/>
    <property type="match status" value="1"/>
</dbReference>
<dbReference type="PRINTS" id="PR01657">
    <property type="entry name" value="MCMFAMILY"/>
</dbReference>
<gene>
    <name evidence="6" type="ORF">S03H2_15505</name>
</gene>
<evidence type="ECO:0000256" key="2">
    <source>
        <dbReference type="ARBA" id="ARBA00022705"/>
    </source>
</evidence>
<dbReference type="PANTHER" id="PTHR11630">
    <property type="entry name" value="DNA REPLICATION LICENSING FACTOR MCM FAMILY MEMBER"/>
    <property type="match status" value="1"/>
</dbReference>
<dbReference type="GO" id="GO:0042555">
    <property type="term" value="C:MCM complex"/>
    <property type="evidence" value="ECO:0007669"/>
    <property type="project" value="TreeGrafter"/>
</dbReference>
<dbReference type="InterPro" id="IPR001208">
    <property type="entry name" value="MCM_dom"/>
</dbReference>
<accession>X1EKH5</accession>
<dbReference type="EMBL" id="BARU01007886">
    <property type="protein sequence ID" value="GAH33841.1"/>
    <property type="molecule type" value="Genomic_DNA"/>
</dbReference>
<dbReference type="PANTHER" id="PTHR11630:SF66">
    <property type="entry name" value="DNA REPLICATION LICENSING FACTOR MCM4"/>
    <property type="match status" value="1"/>
</dbReference>
<protein>
    <recommendedName>
        <fullName evidence="5">MCM C-terminal AAA(+) ATPase domain-containing protein</fullName>
    </recommendedName>
</protein>
<dbReference type="AlphaFoldDB" id="X1EKH5"/>
<proteinExistence type="inferred from homology"/>
<evidence type="ECO:0000259" key="5">
    <source>
        <dbReference type="PROSITE" id="PS50051"/>
    </source>
</evidence>
<keyword evidence="3" id="KW-0547">Nucleotide-binding</keyword>
<feature type="domain" description="MCM C-terminal AAA(+) ATPase" evidence="5">
    <location>
        <begin position="20"/>
        <end position="225"/>
    </location>
</feature>
<dbReference type="FunFam" id="3.40.50.300:FF:002469">
    <property type="entry name" value="Cell division control protein 21"/>
    <property type="match status" value="1"/>
</dbReference>
<comment type="similarity">
    <text evidence="1">Belongs to the MCM family.</text>
</comment>
<dbReference type="GO" id="GO:0017116">
    <property type="term" value="F:single-stranded DNA helicase activity"/>
    <property type="evidence" value="ECO:0007669"/>
    <property type="project" value="TreeGrafter"/>
</dbReference>
<dbReference type="GO" id="GO:0006260">
    <property type="term" value="P:DNA replication"/>
    <property type="evidence" value="ECO:0007669"/>
    <property type="project" value="UniProtKB-KW"/>
</dbReference>
<dbReference type="SMART" id="SM00382">
    <property type="entry name" value="AAA"/>
    <property type="match status" value="1"/>
</dbReference>
<feature type="non-terminal residue" evidence="6">
    <location>
        <position position="1"/>
    </location>
</feature>
<evidence type="ECO:0000256" key="3">
    <source>
        <dbReference type="ARBA" id="ARBA00022741"/>
    </source>
</evidence>
<dbReference type="Pfam" id="PF00493">
    <property type="entry name" value="MCM"/>
    <property type="match status" value="1"/>
</dbReference>
<name>X1EKH5_9ZZZZ</name>
<dbReference type="SUPFAM" id="SSF52540">
    <property type="entry name" value="P-loop containing nucleoside triphosphate hydrolases"/>
    <property type="match status" value="1"/>
</dbReference>
<evidence type="ECO:0000256" key="4">
    <source>
        <dbReference type="ARBA" id="ARBA00022840"/>
    </source>
</evidence>
<dbReference type="InterPro" id="IPR031327">
    <property type="entry name" value="MCM"/>
</dbReference>
<dbReference type="PROSITE" id="PS50051">
    <property type="entry name" value="MCM_2"/>
    <property type="match status" value="1"/>
</dbReference>
<dbReference type="Gene3D" id="3.40.50.300">
    <property type="entry name" value="P-loop containing nucleotide triphosphate hydrolases"/>
    <property type="match status" value="1"/>
</dbReference>
<sequence length="285" mass="31037">LEITPEDEEAIKLLANDPQIYSKTIQSIAPSLYGLDKIKEAIALQLFGGVLKERPDVRIRGDIHVLLVGDPGTGKSQLLQYVVKVSPRGLYTTGRGSTAAGLTAATVKEKDGGFVLEAGALVLADMGICCIDEMDKMRKEDRGAIHPAMEQQIVSIAKGGIVATLNARDAILAAANPTLGRYNAYQSIAENISTFPVTLLNRFDLIFIVKDIPNEEKDAQITKHILDIHVDSELSKPPIEPTLLRKYISYSKRITPKLSPEARKCIEILQLGQNPMISHSSASLI</sequence>